<proteinExistence type="predicted"/>
<dbReference type="RefSeq" id="XP_023952297.2">
    <property type="nucleotide sequence ID" value="XM_024096529.2"/>
</dbReference>
<dbReference type="InterPro" id="IPR003172">
    <property type="entry name" value="ML_dom"/>
</dbReference>
<name>A0A6J1P2J1_BICAN</name>
<feature type="chain" id="PRO_5046214653" evidence="1">
    <location>
        <begin position="22"/>
        <end position="177"/>
    </location>
</feature>
<dbReference type="InterPro" id="IPR014756">
    <property type="entry name" value="Ig_E-set"/>
</dbReference>
<evidence type="ECO:0000313" key="3">
    <source>
        <dbReference type="Proteomes" id="UP001652582"/>
    </source>
</evidence>
<evidence type="ECO:0000313" key="4">
    <source>
        <dbReference type="RefSeq" id="XP_023952297.2"/>
    </source>
</evidence>
<accession>A0A6J1P2J1</accession>
<dbReference type="AlphaFoldDB" id="A0A6J1P2J1"/>
<gene>
    <name evidence="4" type="primary">LOC112056162</name>
</gene>
<keyword evidence="3" id="KW-1185">Reference proteome</keyword>
<feature type="domain" description="MD-2-related lipid-recognition" evidence="2">
    <location>
        <begin position="24"/>
        <end position="158"/>
    </location>
</feature>
<dbReference type="GeneID" id="112056162"/>
<protein>
    <submittedName>
        <fullName evidence="4">Uncharacterized protein LOC112056162</fullName>
    </submittedName>
</protein>
<dbReference type="Proteomes" id="UP001652582">
    <property type="component" value="Chromosome 8"/>
</dbReference>
<evidence type="ECO:0000259" key="2">
    <source>
        <dbReference type="Pfam" id="PF02221"/>
    </source>
</evidence>
<dbReference type="Gene3D" id="2.60.40.770">
    <property type="match status" value="1"/>
</dbReference>
<organism evidence="3 4">
    <name type="scientific">Bicyclus anynana</name>
    <name type="common">Squinting bush brown butterfly</name>
    <dbReference type="NCBI Taxonomy" id="110368"/>
    <lineage>
        <taxon>Eukaryota</taxon>
        <taxon>Metazoa</taxon>
        <taxon>Ecdysozoa</taxon>
        <taxon>Arthropoda</taxon>
        <taxon>Hexapoda</taxon>
        <taxon>Insecta</taxon>
        <taxon>Pterygota</taxon>
        <taxon>Neoptera</taxon>
        <taxon>Endopterygota</taxon>
        <taxon>Lepidoptera</taxon>
        <taxon>Glossata</taxon>
        <taxon>Ditrysia</taxon>
        <taxon>Papilionoidea</taxon>
        <taxon>Nymphalidae</taxon>
        <taxon>Satyrinae</taxon>
        <taxon>Satyrini</taxon>
        <taxon>Mycalesina</taxon>
        <taxon>Bicyclus</taxon>
    </lineage>
</organism>
<dbReference type="Pfam" id="PF02221">
    <property type="entry name" value="E1_DerP2_DerF2"/>
    <property type="match status" value="1"/>
</dbReference>
<keyword evidence="1" id="KW-0732">Signal</keyword>
<evidence type="ECO:0000256" key="1">
    <source>
        <dbReference type="SAM" id="SignalP"/>
    </source>
</evidence>
<reference evidence="4" key="1">
    <citation type="submission" date="2025-08" db="UniProtKB">
        <authorList>
            <consortium name="RefSeq"/>
        </authorList>
    </citation>
    <scope>IDENTIFICATION</scope>
</reference>
<feature type="signal peptide" evidence="1">
    <location>
        <begin position="1"/>
        <end position="21"/>
    </location>
</feature>
<sequence length="177" mass="19537">MNFTVFKVVAVLCGLFELARGQSTDVHQCLVSKGNLPLNAHVHGCTTPPCLLPQLQDVVVDVIFEAPRTISNMTTLATAILNFIIEVNIPYDLQANSVTCNFFTNTFCPILQGEIVQYRLNMFIESFFPVNTVATVEFKVRDNEAGEDIWCVRVPIRILPPQPAAVSDSLPALLTAK</sequence>
<dbReference type="OrthoDB" id="6489092at2759"/>
<dbReference type="SUPFAM" id="SSF81296">
    <property type="entry name" value="E set domains"/>
    <property type="match status" value="1"/>
</dbReference>
<dbReference type="KEGG" id="bany:112056162"/>